<proteinExistence type="predicted"/>
<feature type="domain" description="Endonuclease/exonuclease/phosphatase" evidence="3">
    <location>
        <begin position="478"/>
        <end position="593"/>
    </location>
</feature>
<dbReference type="Pfam" id="PF14529">
    <property type="entry name" value="Exo_endo_phos_2"/>
    <property type="match status" value="1"/>
</dbReference>
<dbReference type="InterPro" id="IPR005135">
    <property type="entry name" value="Endo/exonuclease/phosphatase"/>
</dbReference>
<dbReference type="GO" id="GO:0003824">
    <property type="term" value="F:catalytic activity"/>
    <property type="evidence" value="ECO:0007669"/>
    <property type="project" value="InterPro"/>
</dbReference>
<feature type="compositionally biased region" description="Basic and acidic residues" evidence="2">
    <location>
        <begin position="202"/>
        <end position="218"/>
    </location>
</feature>
<gene>
    <name evidence="4" type="ORF">HPB52_005078</name>
</gene>
<evidence type="ECO:0000259" key="3">
    <source>
        <dbReference type="Pfam" id="PF14529"/>
    </source>
</evidence>
<keyword evidence="1" id="KW-0175">Coiled coil</keyword>
<feature type="region of interest" description="Disordered" evidence="2">
    <location>
        <begin position="184"/>
        <end position="264"/>
    </location>
</feature>
<keyword evidence="5" id="KW-1185">Reference proteome</keyword>
<feature type="compositionally biased region" description="Basic and acidic residues" evidence="2">
    <location>
        <begin position="76"/>
        <end position="86"/>
    </location>
</feature>
<evidence type="ECO:0000256" key="2">
    <source>
        <dbReference type="SAM" id="MobiDB-lite"/>
    </source>
</evidence>
<organism evidence="4 5">
    <name type="scientific">Rhipicephalus sanguineus</name>
    <name type="common">Brown dog tick</name>
    <name type="synonym">Ixodes sanguineus</name>
    <dbReference type="NCBI Taxonomy" id="34632"/>
    <lineage>
        <taxon>Eukaryota</taxon>
        <taxon>Metazoa</taxon>
        <taxon>Ecdysozoa</taxon>
        <taxon>Arthropoda</taxon>
        <taxon>Chelicerata</taxon>
        <taxon>Arachnida</taxon>
        <taxon>Acari</taxon>
        <taxon>Parasitiformes</taxon>
        <taxon>Ixodida</taxon>
        <taxon>Ixodoidea</taxon>
        <taxon>Ixodidae</taxon>
        <taxon>Rhipicephalinae</taxon>
        <taxon>Rhipicephalus</taxon>
        <taxon>Rhipicephalus</taxon>
    </lineage>
</organism>
<dbReference type="SUPFAM" id="SSF56219">
    <property type="entry name" value="DNase I-like"/>
    <property type="match status" value="1"/>
</dbReference>
<feature type="region of interest" description="Disordered" evidence="2">
    <location>
        <begin position="657"/>
        <end position="682"/>
    </location>
</feature>
<dbReference type="VEuPathDB" id="VectorBase:RSAN_026691"/>
<name>A0A9D4PET3_RHISA</name>
<dbReference type="EMBL" id="JABSTV010001254">
    <property type="protein sequence ID" value="KAH7939043.1"/>
    <property type="molecule type" value="Genomic_DNA"/>
</dbReference>
<reference evidence="4" key="1">
    <citation type="journal article" date="2020" name="Cell">
        <title>Large-Scale Comparative Analyses of Tick Genomes Elucidate Their Genetic Diversity and Vector Capacities.</title>
        <authorList>
            <consortium name="Tick Genome and Microbiome Consortium (TIGMIC)"/>
            <person name="Jia N."/>
            <person name="Wang J."/>
            <person name="Shi W."/>
            <person name="Du L."/>
            <person name="Sun Y."/>
            <person name="Zhan W."/>
            <person name="Jiang J.F."/>
            <person name="Wang Q."/>
            <person name="Zhang B."/>
            <person name="Ji P."/>
            <person name="Bell-Sakyi L."/>
            <person name="Cui X.M."/>
            <person name="Yuan T.T."/>
            <person name="Jiang B.G."/>
            <person name="Yang W.F."/>
            <person name="Lam T.T."/>
            <person name="Chang Q.C."/>
            <person name="Ding S.J."/>
            <person name="Wang X.J."/>
            <person name="Zhu J.G."/>
            <person name="Ruan X.D."/>
            <person name="Zhao L."/>
            <person name="Wei J.T."/>
            <person name="Ye R.Z."/>
            <person name="Que T.C."/>
            <person name="Du C.H."/>
            <person name="Zhou Y.H."/>
            <person name="Cheng J.X."/>
            <person name="Dai P.F."/>
            <person name="Guo W.B."/>
            <person name="Han X.H."/>
            <person name="Huang E.J."/>
            <person name="Li L.F."/>
            <person name="Wei W."/>
            <person name="Gao Y.C."/>
            <person name="Liu J.Z."/>
            <person name="Shao H.Z."/>
            <person name="Wang X."/>
            <person name="Wang C.C."/>
            <person name="Yang T.C."/>
            <person name="Huo Q.B."/>
            <person name="Li W."/>
            <person name="Chen H.Y."/>
            <person name="Chen S.E."/>
            <person name="Zhou L.G."/>
            <person name="Ni X.B."/>
            <person name="Tian J.H."/>
            <person name="Sheng Y."/>
            <person name="Liu T."/>
            <person name="Pan Y.S."/>
            <person name="Xia L.Y."/>
            <person name="Li J."/>
            <person name="Zhao F."/>
            <person name="Cao W.C."/>
        </authorList>
    </citation>
    <scope>NUCLEOTIDE SEQUENCE</scope>
    <source>
        <strain evidence="4">Rsan-2018</strain>
    </source>
</reference>
<dbReference type="Gene3D" id="3.60.10.10">
    <property type="entry name" value="Endonuclease/exonuclease/phosphatase"/>
    <property type="match status" value="1"/>
</dbReference>
<sequence length="762" mass="84586">MLDLKIASSECGRLGHRPDVCPRPEIKLCPICGSKNPSSEYECTPKCQICGEAHPTADRTCKAKYKGAVIVRRKENAEVARDRDPTPDGALAVHPGPDPPRRGPRRLTWSDIVAKRDGDSVQSPPLSGSPRAAPDRDLAARMENMEKENKELREELTRARKQNEKSLRKIEELQQTLNELLRCMGESSGGIPSSCTSAPRGAAERGDATATGEGEKDMCCGGEDEAPAAVGSKRKSPSDVQPSKDADNHAQEPKRPRPGGRKIDAMEEMVNKLTNNTERMFETLLTRLNESNAERNAQYAAVNTQLAAVNKRIEDLERGTVQLQQQQQERHEPAGAGLPLSQVVNVPTILNRGHNANATHNDRRDARISDGRRIVWQWNCRGFKNKKATMMQYMKALSKNKLPDVIALQEPFDRAQLPGYVTCGPPCECTGKDIRVCTLVKRGTAFIEHALDISEESDIDHVLIEVVPCKGAMKTGLFVLNVYSTPSKRGLKHNFGALFRKAMAKAASSPLLICGDFNAPHTQWVYGADSPKGKRLAGLMDELGLILRNEPASHTRIGQGACRDTSPDLSIWSDAGAIAWSNSFEDLGSDHRVLCVTVGEDESEVDVCRKARVVDWDKFRETREREKQDGPIEDIGEWCRRLLADVERATEEIELTDWRQRPSREGGDRSRGGVDDGVPEPTRVDSRLAHLEWQELCDTMDGNMSAGRTWKILRHLLDPTSTRTATRVQMAKLRHKYKDDPEAFAEEIARVISNTTGLPTRN</sequence>
<dbReference type="AlphaFoldDB" id="A0A9D4PET3"/>
<dbReference type="InterPro" id="IPR036691">
    <property type="entry name" value="Endo/exonu/phosph_ase_sf"/>
</dbReference>
<protein>
    <recommendedName>
        <fullName evidence="3">Endonuclease/exonuclease/phosphatase domain-containing protein</fullName>
    </recommendedName>
</protein>
<dbReference type="Proteomes" id="UP000821837">
    <property type="component" value="Chromosome 8"/>
</dbReference>
<evidence type="ECO:0000313" key="5">
    <source>
        <dbReference type="Proteomes" id="UP000821837"/>
    </source>
</evidence>
<feature type="compositionally biased region" description="Basic and acidic residues" evidence="2">
    <location>
        <begin position="657"/>
        <end position="674"/>
    </location>
</feature>
<feature type="compositionally biased region" description="Basic and acidic residues" evidence="2">
    <location>
        <begin position="242"/>
        <end position="264"/>
    </location>
</feature>
<evidence type="ECO:0000256" key="1">
    <source>
        <dbReference type="SAM" id="Coils"/>
    </source>
</evidence>
<feature type="coiled-coil region" evidence="1">
    <location>
        <begin position="299"/>
        <end position="326"/>
    </location>
</feature>
<evidence type="ECO:0000313" key="4">
    <source>
        <dbReference type="EMBL" id="KAH7939043.1"/>
    </source>
</evidence>
<reference evidence="4" key="2">
    <citation type="submission" date="2021-09" db="EMBL/GenBank/DDBJ databases">
        <authorList>
            <person name="Jia N."/>
            <person name="Wang J."/>
            <person name="Shi W."/>
            <person name="Du L."/>
            <person name="Sun Y."/>
            <person name="Zhan W."/>
            <person name="Jiang J."/>
            <person name="Wang Q."/>
            <person name="Zhang B."/>
            <person name="Ji P."/>
            <person name="Sakyi L.B."/>
            <person name="Cui X."/>
            <person name="Yuan T."/>
            <person name="Jiang B."/>
            <person name="Yang W."/>
            <person name="Lam T.T.-Y."/>
            <person name="Chang Q."/>
            <person name="Ding S."/>
            <person name="Wang X."/>
            <person name="Zhu J."/>
            <person name="Ruan X."/>
            <person name="Zhao L."/>
            <person name="Wei J."/>
            <person name="Que T."/>
            <person name="Du C."/>
            <person name="Cheng J."/>
            <person name="Dai P."/>
            <person name="Han X."/>
            <person name="Huang E."/>
            <person name="Gao Y."/>
            <person name="Liu J."/>
            <person name="Shao H."/>
            <person name="Ye R."/>
            <person name="Li L."/>
            <person name="Wei W."/>
            <person name="Wang X."/>
            <person name="Wang C."/>
            <person name="Huo Q."/>
            <person name="Li W."/>
            <person name="Guo W."/>
            <person name="Chen H."/>
            <person name="Chen S."/>
            <person name="Zhou L."/>
            <person name="Zhou L."/>
            <person name="Ni X."/>
            <person name="Tian J."/>
            <person name="Zhou Y."/>
            <person name="Sheng Y."/>
            <person name="Liu T."/>
            <person name="Pan Y."/>
            <person name="Xia L."/>
            <person name="Li J."/>
            <person name="Zhao F."/>
            <person name="Cao W."/>
        </authorList>
    </citation>
    <scope>NUCLEOTIDE SEQUENCE</scope>
    <source>
        <strain evidence="4">Rsan-2018</strain>
        <tissue evidence="4">Larvae</tissue>
    </source>
</reference>
<comment type="caution">
    <text evidence="4">The sequence shown here is derived from an EMBL/GenBank/DDBJ whole genome shotgun (WGS) entry which is preliminary data.</text>
</comment>
<accession>A0A9D4PET3</accession>
<feature type="region of interest" description="Disordered" evidence="2">
    <location>
        <begin position="76"/>
        <end position="136"/>
    </location>
</feature>